<reference evidence="2" key="1">
    <citation type="journal article" date="2023" name="Science">
        <title>Genome structures resolve the early diversification of teleost fishes.</title>
        <authorList>
            <person name="Parey E."/>
            <person name="Louis A."/>
            <person name="Montfort J."/>
            <person name="Bouchez O."/>
            <person name="Roques C."/>
            <person name="Iampietro C."/>
            <person name="Lluch J."/>
            <person name="Castinel A."/>
            <person name="Donnadieu C."/>
            <person name="Desvignes T."/>
            <person name="Floi Bucao C."/>
            <person name="Jouanno E."/>
            <person name="Wen M."/>
            <person name="Mejri S."/>
            <person name="Dirks R."/>
            <person name="Jansen H."/>
            <person name="Henkel C."/>
            <person name="Chen W.J."/>
            <person name="Zahm M."/>
            <person name="Cabau C."/>
            <person name="Klopp C."/>
            <person name="Thompson A.W."/>
            <person name="Robinson-Rechavi M."/>
            <person name="Braasch I."/>
            <person name="Lecointre G."/>
            <person name="Bobe J."/>
            <person name="Postlethwait J.H."/>
            <person name="Berthelot C."/>
            <person name="Roest Crollius H."/>
            <person name="Guiguen Y."/>
        </authorList>
    </citation>
    <scope>NUCLEOTIDE SEQUENCE</scope>
    <source>
        <strain evidence="2">WJC10195</strain>
    </source>
</reference>
<feature type="compositionally biased region" description="Basic and acidic residues" evidence="1">
    <location>
        <begin position="1"/>
        <end position="10"/>
    </location>
</feature>
<dbReference type="EMBL" id="JAINUF010000023">
    <property type="protein sequence ID" value="KAJ8333433.1"/>
    <property type="molecule type" value="Genomic_DNA"/>
</dbReference>
<proteinExistence type="predicted"/>
<accession>A0A9Q1I9H2</accession>
<evidence type="ECO:0000256" key="1">
    <source>
        <dbReference type="SAM" id="MobiDB-lite"/>
    </source>
</evidence>
<dbReference type="Proteomes" id="UP001152622">
    <property type="component" value="Chromosome 23"/>
</dbReference>
<comment type="caution">
    <text evidence="2">The sequence shown here is derived from an EMBL/GenBank/DDBJ whole genome shotgun (WGS) entry which is preliminary data.</text>
</comment>
<evidence type="ECO:0000313" key="2">
    <source>
        <dbReference type="EMBL" id="KAJ8333433.1"/>
    </source>
</evidence>
<keyword evidence="3" id="KW-1185">Reference proteome</keyword>
<feature type="region of interest" description="Disordered" evidence="1">
    <location>
        <begin position="1"/>
        <end position="90"/>
    </location>
</feature>
<sequence length="154" mass="16611">MRCVSGERRRLVCPLPDPDTSGAPHRPPPMGGRLSRANRRSAALGQTPHLPLSPERVAPGASRALDARSESPLSGLASPPHRSETASYSLGTVFRLSTPRERHYAYGLWGQASTDPPFRATPRDASGPLLRPKPCSTSLSQGDLYNTREHGLNP</sequence>
<feature type="compositionally biased region" description="Low complexity" evidence="1">
    <location>
        <begin position="31"/>
        <end position="45"/>
    </location>
</feature>
<feature type="region of interest" description="Disordered" evidence="1">
    <location>
        <begin position="108"/>
        <end position="154"/>
    </location>
</feature>
<protein>
    <submittedName>
        <fullName evidence="2">Uncharacterized protein</fullName>
    </submittedName>
</protein>
<feature type="compositionally biased region" description="Polar residues" evidence="1">
    <location>
        <begin position="135"/>
        <end position="144"/>
    </location>
</feature>
<evidence type="ECO:0000313" key="3">
    <source>
        <dbReference type="Proteomes" id="UP001152622"/>
    </source>
</evidence>
<gene>
    <name evidence="2" type="ORF">SKAU_G00414410</name>
</gene>
<dbReference type="AlphaFoldDB" id="A0A9Q1I9H2"/>
<name>A0A9Q1I9H2_SYNKA</name>
<organism evidence="2 3">
    <name type="scientific">Synaphobranchus kaupii</name>
    <name type="common">Kaup's arrowtooth eel</name>
    <dbReference type="NCBI Taxonomy" id="118154"/>
    <lineage>
        <taxon>Eukaryota</taxon>
        <taxon>Metazoa</taxon>
        <taxon>Chordata</taxon>
        <taxon>Craniata</taxon>
        <taxon>Vertebrata</taxon>
        <taxon>Euteleostomi</taxon>
        <taxon>Actinopterygii</taxon>
        <taxon>Neopterygii</taxon>
        <taxon>Teleostei</taxon>
        <taxon>Anguilliformes</taxon>
        <taxon>Synaphobranchidae</taxon>
        <taxon>Synaphobranchus</taxon>
    </lineage>
</organism>